<evidence type="ECO:0000313" key="3">
    <source>
        <dbReference type="Proteomes" id="UP000199283"/>
    </source>
</evidence>
<dbReference type="PANTHER" id="PTHR43415">
    <property type="entry name" value="SPERMIDINE N(1)-ACETYLTRANSFERASE"/>
    <property type="match status" value="1"/>
</dbReference>
<dbReference type="AlphaFoldDB" id="A0A1H7KTN7"/>
<keyword evidence="2" id="KW-0808">Transferase</keyword>
<dbReference type="EMBL" id="FNZQ01000002">
    <property type="protein sequence ID" value="SEK90128.1"/>
    <property type="molecule type" value="Genomic_DNA"/>
</dbReference>
<dbReference type="PANTHER" id="PTHR43415:SF3">
    <property type="entry name" value="GNAT-FAMILY ACETYLTRANSFERASE"/>
    <property type="match status" value="1"/>
</dbReference>
<dbReference type="STRING" id="188906.SAMN04488526_1505"/>
<evidence type="ECO:0000313" key="2">
    <source>
        <dbReference type="EMBL" id="SEK90128.1"/>
    </source>
</evidence>
<dbReference type="InterPro" id="IPR000182">
    <property type="entry name" value="GNAT_dom"/>
</dbReference>
<organism evidence="2 3">
    <name type="scientific">Jannaschia helgolandensis</name>
    <dbReference type="NCBI Taxonomy" id="188906"/>
    <lineage>
        <taxon>Bacteria</taxon>
        <taxon>Pseudomonadati</taxon>
        <taxon>Pseudomonadota</taxon>
        <taxon>Alphaproteobacteria</taxon>
        <taxon>Rhodobacterales</taxon>
        <taxon>Roseobacteraceae</taxon>
        <taxon>Jannaschia</taxon>
    </lineage>
</organism>
<protein>
    <submittedName>
        <fullName evidence="2">Protein N-acetyltransferase, RimJ/RimL family</fullName>
    </submittedName>
</protein>
<dbReference type="Gene3D" id="3.40.630.30">
    <property type="match status" value="1"/>
</dbReference>
<dbReference type="CDD" id="cd04301">
    <property type="entry name" value="NAT_SF"/>
    <property type="match status" value="1"/>
</dbReference>
<dbReference type="RefSeq" id="WP_175495800.1">
    <property type="nucleotide sequence ID" value="NZ_FNZQ01000002.1"/>
</dbReference>
<dbReference type="PROSITE" id="PS51186">
    <property type="entry name" value="GNAT"/>
    <property type="match status" value="1"/>
</dbReference>
<keyword evidence="3" id="KW-1185">Reference proteome</keyword>
<evidence type="ECO:0000259" key="1">
    <source>
        <dbReference type="PROSITE" id="PS51186"/>
    </source>
</evidence>
<dbReference type="Proteomes" id="UP000199283">
    <property type="component" value="Unassembled WGS sequence"/>
</dbReference>
<accession>A0A1H7KTN7</accession>
<sequence>MINRIPHAADQPHVPTLTGPRIVLRAPQSGDAARRLALGHSSEVLQAYGMDSATVPSLTETACQAWLAEQQAALAWMITLGGDLIGTVRLHSHVMADRRANLAIGLLDAAHLGQGYGTEALRLVIEQAFDGMGLNRLSLRVLDTNERAIRCYAKLGFVTEGRERQSARTADGWRDDVMMGLLASEWVPD</sequence>
<dbReference type="InterPro" id="IPR016181">
    <property type="entry name" value="Acyl_CoA_acyltransferase"/>
</dbReference>
<dbReference type="Pfam" id="PF13302">
    <property type="entry name" value="Acetyltransf_3"/>
    <property type="match status" value="1"/>
</dbReference>
<dbReference type="SUPFAM" id="SSF55729">
    <property type="entry name" value="Acyl-CoA N-acyltransferases (Nat)"/>
    <property type="match status" value="1"/>
</dbReference>
<gene>
    <name evidence="2" type="ORF">SAMN04488526_1505</name>
</gene>
<feature type="domain" description="N-acetyltransferase" evidence="1">
    <location>
        <begin position="31"/>
        <end position="184"/>
    </location>
</feature>
<dbReference type="GO" id="GO:0016747">
    <property type="term" value="F:acyltransferase activity, transferring groups other than amino-acyl groups"/>
    <property type="evidence" value="ECO:0007669"/>
    <property type="project" value="InterPro"/>
</dbReference>
<proteinExistence type="predicted"/>
<reference evidence="2 3" key="1">
    <citation type="submission" date="2016-10" db="EMBL/GenBank/DDBJ databases">
        <authorList>
            <person name="de Groot N.N."/>
        </authorList>
    </citation>
    <scope>NUCLEOTIDE SEQUENCE [LARGE SCALE GENOMIC DNA]</scope>
    <source>
        <strain evidence="2 3">DSM 14858</strain>
    </source>
</reference>
<name>A0A1H7KTN7_9RHOB</name>